<dbReference type="Pfam" id="PF00462">
    <property type="entry name" value="Glutaredoxin"/>
    <property type="match status" value="1"/>
</dbReference>
<dbReference type="Gramene" id="KFK40389">
    <property type="protein sequence ID" value="KFK40389"/>
    <property type="gene ID" value="AALP_AA3G367200"/>
</dbReference>
<dbReference type="OrthoDB" id="418495at2759"/>
<evidence type="ECO:0000259" key="3">
    <source>
        <dbReference type="Pfam" id="PF00462"/>
    </source>
</evidence>
<dbReference type="GO" id="GO:0005737">
    <property type="term" value="C:cytoplasm"/>
    <property type="evidence" value="ECO:0007669"/>
    <property type="project" value="TreeGrafter"/>
</dbReference>
<proteinExistence type="inferred from homology"/>
<dbReference type="SUPFAM" id="SSF52833">
    <property type="entry name" value="Thioredoxin-like"/>
    <property type="match status" value="1"/>
</dbReference>
<gene>
    <name evidence="4" type="ordered locus">AALP_Aa3g367200</name>
</gene>
<comment type="similarity">
    <text evidence="1">Belongs to the glutaredoxin family. CPYC subfamily.</text>
</comment>
<dbReference type="NCBIfam" id="TIGR02180">
    <property type="entry name" value="GRX_euk"/>
    <property type="match status" value="1"/>
</dbReference>
<name>A0A087HE37_ARAAL</name>
<dbReference type="GO" id="GO:0015038">
    <property type="term" value="F:glutathione disulfide oxidoreductase activity"/>
    <property type="evidence" value="ECO:0007669"/>
    <property type="project" value="TreeGrafter"/>
</dbReference>
<keyword evidence="2" id="KW-0676">Redox-active center</keyword>
<dbReference type="InterPro" id="IPR036249">
    <property type="entry name" value="Thioredoxin-like_sf"/>
</dbReference>
<feature type="domain" description="Glutaredoxin" evidence="3">
    <location>
        <begin position="89"/>
        <end position="152"/>
    </location>
</feature>
<dbReference type="PANTHER" id="PTHR45694:SF12">
    <property type="entry name" value="MONOTHIOL GLUTAREDOXIN-S12, CHLOROPLASTIC"/>
    <property type="match status" value="1"/>
</dbReference>
<organism evidence="4 5">
    <name type="scientific">Arabis alpina</name>
    <name type="common">Alpine rock-cress</name>
    <dbReference type="NCBI Taxonomy" id="50452"/>
    <lineage>
        <taxon>Eukaryota</taxon>
        <taxon>Viridiplantae</taxon>
        <taxon>Streptophyta</taxon>
        <taxon>Embryophyta</taxon>
        <taxon>Tracheophyta</taxon>
        <taxon>Spermatophyta</taxon>
        <taxon>Magnoliopsida</taxon>
        <taxon>eudicotyledons</taxon>
        <taxon>Gunneridae</taxon>
        <taxon>Pentapetalae</taxon>
        <taxon>rosids</taxon>
        <taxon>malvids</taxon>
        <taxon>Brassicales</taxon>
        <taxon>Brassicaceae</taxon>
        <taxon>Arabideae</taxon>
        <taxon>Arabis</taxon>
    </lineage>
</organism>
<sequence>MVAASPNLMNLTSKTLFSNQPLSFSMLNGIRNSFVLPLRTCLKPTPLRVVSWPTHDSSIKAMSSSSSSSSSFGSTMEETVKTTVTENPVVVYSKTYCSYSFQVKSLFKRLEVEPLVIELDELGSEGSQLQNVLLKLTGQSTVPNVFIGGKHIGGCSDALELDNKGELESLIAEANGKTGQT</sequence>
<dbReference type="FunFam" id="3.40.30.10:FF:000217">
    <property type="entry name" value="Glutaredoxin-C5 chloroplastic"/>
    <property type="match status" value="1"/>
</dbReference>
<evidence type="ECO:0000256" key="2">
    <source>
        <dbReference type="ARBA" id="ARBA00023284"/>
    </source>
</evidence>
<dbReference type="CDD" id="cd03419">
    <property type="entry name" value="GRX_GRXh_1_2_like"/>
    <property type="match status" value="1"/>
</dbReference>
<dbReference type="EMBL" id="CM002871">
    <property type="protein sequence ID" value="KFK40389.1"/>
    <property type="molecule type" value="Genomic_DNA"/>
</dbReference>
<dbReference type="Proteomes" id="UP000029120">
    <property type="component" value="Chromosome 3"/>
</dbReference>
<evidence type="ECO:0000256" key="1">
    <source>
        <dbReference type="ARBA" id="ARBA00007190"/>
    </source>
</evidence>
<dbReference type="PROSITE" id="PS51354">
    <property type="entry name" value="GLUTAREDOXIN_2"/>
    <property type="match status" value="1"/>
</dbReference>
<dbReference type="InterPro" id="IPR002109">
    <property type="entry name" value="Glutaredoxin"/>
</dbReference>
<dbReference type="InterPro" id="IPR014025">
    <property type="entry name" value="Glutaredoxin_subgr"/>
</dbReference>
<dbReference type="GO" id="GO:0034599">
    <property type="term" value="P:cellular response to oxidative stress"/>
    <property type="evidence" value="ECO:0007669"/>
    <property type="project" value="TreeGrafter"/>
</dbReference>
<dbReference type="PRINTS" id="PR00160">
    <property type="entry name" value="GLUTAREDOXIN"/>
</dbReference>
<reference evidence="5" key="1">
    <citation type="journal article" date="2015" name="Nat. Plants">
        <title>Genome expansion of Arabis alpina linked with retrotransposition and reduced symmetric DNA methylation.</title>
        <authorList>
            <person name="Willing E.M."/>
            <person name="Rawat V."/>
            <person name="Mandakova T."/>
            <person name="Maumus F."/>
            <person name="James G.V."/>
            <person name="Nordstroem K.J."/>
            <person name="Becker C."/>
            <person name="Warthmann N."/>
            <person name="Chica C."/>
            <person name="Szarzynska B."/>
            <person name="Zytnicki M."/>
            <person name="Albani M.C."/>
            <person name="Kiefer C."/>
            <person name="Bergonzi S."/>
            <person name="Castaings L."/>
            <person name="Mateos J.L."/>
            <person name="Berns M.C."/>
            <person name="Bujdoso N."/>
            <person name="Piofczyk T."/>
            <person name="de Lorenzo L."/>
            <person name="Barrero-Sicilia C."/>
            <person name="Mateos I."/>
            <person name="Piednoel M."/>
            <person name="Hagmann J."/>
            <person name="Chen-Min-Tao R."/>
            <person name="Iglesias-Fernandez R."/>
            <person name="Schuster S.C."/>
            <person name="Alonso-Blanco C."/>
            <person name="Roudier F."/>
            <person name="Carbonero P."/>
            <person name="Paz-Ares J."/>
            <person name="Davis S.J."/>
            <person name="Pecinka A."/>
            <person name="Quesneville H."/>
            <person name="Colot V."/>
            <person name="Lysak M.A."/>
            <person name="Weigel D."/>
            <person name="Coupland G."/>
            <person name="Schneeberger K."/>
        </authorList>
    </citation>
    <scope>NUCLEOTIDE SEQUENCE [LARGE SCALE GENOMIC DNA]</scope>
    <source>
        <strain evidence="5">cv. Pajares</strain>
    </source>
</reference>
<dbReference type="Gene3D" id="3.40.30.10">
    <property type="entry name" value="Glutaredoxin"/>
    <property type="match status" value="1"/>
</dbReference>
<protein>
    <recommendedName>
        <fullName evidence="3">Glutaredoxin domain-containing protein</fullName>
    </recommendedName>
</protein>
<dbReference type="InterPro" id="IPR011899">
    <property type="entry name" value="Glutaredoxin_euk/vir"/>
</dbReference>
<keyword evidence="5" id="KW-1185">Reference proteome</keyword>
<accession>A0A087HE37</accession>
<dbReference type="PANTHER" id="PTHR45694">
    <property type="entry name" value="GLUTAREDOXIN 2"/>
    <property type="match status" value="1"/>
</dbReference>
<dbReference type="AlphaFoldDB" id="A0A087HE37"/>
<evidence type="ECO:0000313" key="5">
    <source>
        <dbReference type="Proteomes" id="UP000029120"/>
    </source>
</evidence>
<evidence type="ECO:0000313" key="4">
    <source>
        <dbReference type="EMBL" id="KFK40389.1"/>
    </source>
</evidence>
<dbReference type="OMA" id="APETARC"/>
<dbReference type="eggNOG" id="KOG1752">
    <property type="taxonomic scope" value="Eukaryota"/>
</dbReference>